<accession>A0A3N1KWK4</accession>
<reference evidence="1 2" key="1">
    <citation type="submission" date="2018-11" db="EMBL/GenBank/DDBJ databases">
        <title>Genomic Encyclopedia of Type Strains, Phase IV (KMG-IV): sequencing the most valuable type-strain genomes for metagenomic binning, comparative biology and taxonomic classification.</title>
        <authorList>
            <person name="Goeker M."/>
        </authorList>
    </citation>
    <scope>NUCLEOTIDE SEQUENCE [LARGE SCALE GENOMIC DNA]</scope>
    <source>
        <strain evidence="1 2">DSM 5900</strain>
    </source>
</reference>
<comment type="caution">
    <text evidence="1">The sequence shown here is derived from an EMBL/GenBank/DDBJ whole genome shotgun (WGS) entry which is preliminary data.</text>
</comment>
<sequence length="293" mass="33009">MASSAWIDRDRFLEASYSGLMKCGQGYITIELNLADPIEIGDFVGLFAAIGDQYDRFIKSSRPDLAGESKIFIKEIRKGSIITEIFPFIPASLIEFMDEAIIIAMFAQFFGKQIKDFILGKTEPNATKNDLKDYLNVVQAVANDANGHATISTTTFEKGVWRTRADFSFTTKEAREAAATIEKQRLDLDRTSSSDRERQLMVFKRSDRGDAGLGIRSGERVTIEDIDRRDLPLIYASELAEQRIKHEIREADRNIYKLGFVVDVNIQLRAGRPIAYRVTAVHSVIDLPDDESP</sequence>
<gene>
    <name evidence="1" type="ORF">EDC65_4276</name>
</gene>
<protein>
    <submittedName>
        <fullName evidence="1">Uncharacterized protein</fullName>
    </submittedName>
</protein>
<proteinExistence type="predicted"/>
<organism evidence="1 2">
    <name type="scientific">Stella humosa</name>
    <dbReference type="NCBI Taxonomy" id="94"/>
    <lineage>
        <taxon>Bacteria</taxon>
        <taxon>Pseudomonadati</taxon>
        <taxon>Pseudomonadota</taxon>
        <taxon>Alphaproteobacteria</taxon>
        <taxon>Rhodospirillales</taxon>
        <taxon>Stellaceae</taxon>
        <taxon>Stella</taxon>
    </lineage>
</organism>
<dbReference type="AlphaFoldDB" id="A0A3N1KWK4"/>
<dbReference type="EMBL" id="RJKX01000016">
    <property type="protein sequence ID" value="ROP83627.1"/>
    <property type="molecule type" value="Genomic_DNA"/>
</dbReference>
<dbReference type="Proteomes" id="UP000278222">
    <property type="component" value="Unassembled WGS sequence"/>
</dbReference>
<keyword evidence="2" id="KW-1185">Reference proteome</keyword>
<evidence type="ECO:0000313" key="1">
    <source>
        <dbReference type="EMBL" id="ROP83627.1"/>
    </source>
</evidence>
<name>A0A3N1KWK4_9PROT</name>
<evidence type="ECO:0000313" key="2">
    <source>
        <dbReference type="Proteomes" id="UP000278222"/>
    </source>
</evidence>